<dbReference type="EMBL" id="AP018786">
    <property type="protein sequence ID" value="BBF22192.1"/>
    <property type="molecule type" value="Genomic_DNA"/>
</dbReference>
<keyword evidence="2" id="KW-0813">Transport</keyword>
<evidence type="ECO:0000313" key="7">
    <source>
        <dbReference type="Proteomes" id="UP000271003"/>
    </source>
</evidence>
<protein>
    <submittedName>
        <fullName evidence="6">Amino acid ABC transporter substrate-binding protein</fullName>
    </submittedName>
</protein>
<name>A0A2Z6I7G7_9BURK</name>
<dbReference type="AlphaFoldDB" id="A0A2Z6I7G7"/>
<dbReference type="CDD" id="cd13688">
    <property type="entry name" value="PBP2_GltI_DEBP"/>
    <property type="match status" value="1"/>
</dbReference>
<evidence type="ECO:0000256" key="1">
    <source>
        <dbReference type="ARBA" id="ARBA00010333"/>
    </source>
</evidence>
<dbReference type="PANTHER" id="PTHR30085:SF2">
    <property type="entry name" value="GLUTAMATE_ASPARTATE IMPORT SOLUTE-BINDING PROTEIN"/>
    <property type="match status" value="1"/>
</dbReference>
<feature type="chain" id="PRO_5016281268" evidence="4">
    <location>
        <begin position="24"/>
        <end position="298"/>
    </location>
</feature>
<feature type="signal peptide" evidence="4">
    <location>
        <begin position="1"/>
        <end position="23"/>
    </location>
</feature>
<dbReference type="RefSeq" id="WP_120175856.1">
    <property type="nucleotide sequence ID" value="NZ_AP018786.1"/>
</dbReference>
<dbReference type="GO" id="GO:0006865">
    <property type="term" value="P:amino acid transport"/>
    <property type="evidence" value="ECO:0007669"/>
    <property type="project" value="TreeGrafter"/>
</dbReference>
<dbReference type="GO" id="GO:0030288">
    <property type="term" value="C:outer membrane-bounded periplasmic space"/>
    <property type="evidence" value="ECO:0007669"/>
    <property type="project" value="TreeGrafter"/>
</dbReference>
<dbReference type="OrthoDB" id="7240770at2"/>
<keyword evidence="3 4" id="KW-0732">Signal</keyword>
<dbReference type="KEGG" id="sutt:SUTMEG_00830"/>
<evidence type="ECO:0000313" key="6">
    <source>
        <dbReference type="EMBL" id="BBF22192.1"/>
    </source>
</evidence>
<proteinExistence type="inferred from homology"/>
<dbReference type="Proteomes" id="UP000271003">
    <property type="component" value="Chromosome"/>
</dbReference>
<dbReference type="Gene3D" id="3.40.190.10">
    <property type="entry name" value="Periplasmic binding protein-like II"/>
    <property type="match status" value="2"/>
</dbReference>
<dbReference type="InterPro" id="IPR001638">
    <property type="entry name" value="Solute-binding_3/MltF_N"/>
</dbReference>
<evidence type="ECO:0000256" key="2">
    <source>
        <dbReference type="ARBA" id="ARBA00022448"/>
    </source>
</evidence>
<dbReference type="SUPFAM" id="SSF53850">
    <property type="entry name" value="Periplasmic binding protein-like II"/>
    <property type="match status" value="1"/>
</dbReference>
<dbReference type="PANTHER" id="PTHR30085">
    <property type="entry name" value="AMINO ACID ABC TRANSPORTER PERMEASE"/>
    <property type="match status" value="1"/>
</dbReference>
<evidence type="ECO:0000259" key="5">
    <source>
        <dbReference type="SMART" id="SM00062"/>
    </source>
</evidence>
<keyword evidence="7" id="KW-1185">Reference proteome</keyword>
<reference evidence="6 7" key="1">
    <citation type="journal article" date="2018" name="Int. J. Syst. Evol. Microbiol.">
        <title>Mesosutterella multiformis gen. nov., sp. nov., a member of the family Sutterellaceae and Sutterella megalosphaeroides sp. nov., isolated from human faeces.</title>
        <authorList>
            <person name="Sakamoto M."/>
            <person name="Ikeyama N."/>
            <person name="Kunihiro T."/>
            <person name="Iino T."/>
            <person name="Yuki M."/>
            <person name="Ohkuma M."/>
        </authorList>
    </citation>
    <scope>NUCLEOTIDE SEQUENCE [LARGE SCALE GENOMIC DNA]</scope>
    <source>
        <strain evidence="6 7">6FBBBH3</strain>
    </source>
</reference>
<dbReference type="InterPro" id="IPR051455">
    <property type="entry name" value="Bact_solute-bind_prot3"/>
</dbReference>
<sequence>MIRSRIATIAFAALLSASTLAGAAELTGTLKKVSESGTLTIGYRESSVPFSYLLSDGKPAGYAFEVCRAVGEAVKAELNMPDLKIRYQAVTSANRIPLIQNGTVDIECGSTTNSLVRQREAAFGTNYFGIQVTAAVAKSSNIRSLKDLNGKNIAVTSGTTSVALLKKYEKENGLRFRFLMTKDFAEAMQLVANHRADAFVIDDVLLAGQIANLDNPQDFMILDESLSVEPYGPMFRKDDPAFKALVDRTVTNLITSGKLAELYRTWFERPIPPKNVNLNFPMNSYTKELFANPNDRGI</sequence>
<comment type="similarity">
    <text evidence="1">Belongs to the bacterial solute-binding protein 3 family.</text>
</comment>
<gene>
    <name evidence="6" type="ORF">SUTMEG_00830</name>
</gene>
<dbReference type="SMART" id="SM00062">
    <property type="entry name" value="PBPb"/>
    <property type="match status" value="1"/>
</dbReference>
<organism evidence="6 7">
    <name type="scientific">Sutterella megalosphaeroides</name>
    <dbReference type="NCBI Taxonomy" id="2494234"/>
    <lineage>
        <taxon>Bacteria</taxon>
        <taxon>Pseudomonadati</taxon>
        <taxon>Pseudomonadota</taxon>
        <taxon>Betaproteobacteria</taxon>
        <taxon>Burkholderiales</taxon>
        <taxon>Sutterellaceae</taxon>
        <taxon>Sutterella</taxon>
    </lineage>
</organism>
<evidence type="ECO:0000256" key="4">
    <source>
        <dbReference type="SAM" id="SignalP"/>
    </source>
</evidence>
<feature type="domain" description="Solute-binding protein family 3/N-terminal" evidence="5">
    <location>
        <begin position="38"/>
        <end position="270"/>
    </location>
</feature>
<dbReference type="GO" id="GO:0005576">
    <property type="term" value="C:extracellular region"/>
    <property type="evidence" value="ECO:0007669"/>
    <property type="project" value="TreeGrafter"/>
</dbReference>
<dbReference type="Pfam" id="PF00497">
    <property type="entry name" value="SBP_bac_3"/>
    <property type="match status" value="1"/>
</dbReference>
<evidence type="ECO:0000256" key="3">
    <source>
        <dbReference type="ARBA" id="ARBA00022729"/>
    </source>
</evidence>
<accession>A0A2Z6I7G7</accession>